<dbReference type="EMBL" id="AP019299">
    <property type="protein sequence ID" value="BBG98972.1"/>
    <property type="molecule type" value="Genomic_DNA"/>
</dbReference>
<gene>
    <name evidence="2" type="ORF">Prudu_008510</name>
</gene>
<organism evidence="2">
    <name type="scientific">Prunus dulcis</name>
    <name type="common">Almond</name>
    <name type="synonym">Amygdalus dulcis</name>
    <dbReference type="NCBI Taxonomy" id="3755"/>
    <lineage>
        <taxon>Eukaryota</taxon>
        <taxon>Viridiplantae</taxon>
        <taxon>Streptophyta</taxon>
        <taxon>Embryophyta</taxon>
        <taxon>Tracheophyta</taxon>
        <taxon>Spermatophyta</taxon>
        <taxon>Magnoliopsida</taxon>
        <taxon>eudicotyledons</taxon>
        <taxon>Gunneridae</taxon>
        <taxon>Pentapetalae</taxon>
        <taxon>rosids</taxon>
        <taxon>fabids</taxon>
        <taxon>Rosales</taxon>
        <taxon>Rosaceae</taxon>
        <taxon>Amygdaloideae</taxon>
        <taxon>Amygdaleae</taxon>
        <taxon>Prunus</taxon>
    </lineage>
</organism>
<evidence type="ECO:0000256" key="1">
    <source>
        <dbReference type="SAM" id="MobiDB-lite"/>
    </source>
</evidence>
<dbReference type="AlphaFoldDB" id="A0A4Y1R4C7"/>
<feature type="non-terminal residue" evidence="2">
    <location>
        <position position="1"/>
    </location>
</feature>
<feature type="compositionally biased region" description="Polar residues" evidence="1">
    <location>
        <begin position="23"/>
        <end position="36"/>
    </location>
</feature>
<accession>A0A4Y1R4C7</accession>
<reference evidence="2" key="1">
    <citation type="journal article" date="2019" name="Science">
        <title>Mutation of a bHLH transcription factor allowed almond domestication.</title>
        <authorList>
            <person name="Sanchez-Perez R."/>
            <person name="Pavan S."/>
            <person name="Mazzeo R."/>
            <person name="Moldovan C."/>
            <person name="Aiese Cigliano R."/>
            <person name="Del Cueto J."/>
            <person name="Ricciardi F."/>
            <person name="Lotti C."/>
            <person name="Ricciardi L."/>
            <person name="Dicenta F."/>
            <person name="Lopez-Marques R.L."/>
            <person name="Lindberg Moller B."/>
        </authorList>
    </citation>
    <scope>NUCLEOTIDE SEQUENCE</scope>
</reference>
<proteinExistence type="predicted"/>
<evidence type="ECO:0000313" key="2">
    <source>
        <dbReference type="EMBL" id="BBG98972.1"/>
    </source>
</evidence>
<protein>
    <submittedName>
        <fullName evidence="2">Uncharacterized protein</fullName>
    </submittedName>
</protein>
<feature type="region of interest" description="Disordered" evidence="1">
    <location>
        <begin position="1"/>
        <end position="36"/>
    </location>
</feature>
<name>A0A4Y1R4C7_PRUDU</name>
<sequence length="85" mass="9434">QAAATHDLCCPPPPRSHYRDSTAKPQSRPPSSFSTASVENVAMSSYQFSINLEKSKQNDMWRNHRIPPVERMTALLSAADTCDSL</sequence>